<dbReference type="InterPro" id="IPR053174">
    <property type="entry name" value="LpxI"/>
</dbReference>
<dbReference type="InterPro" id="IPR041255">
    <property type="entry name" value="LpxI_N"/>
</dbReference>
<dbReference type="Gene3D" id="3.40.140.80">
    <property type="match status" value="1"/>
</dbReference>
<organism evidence="3 4">
    <name type="scientific">Paracoccus jeotgali</name>
    <dbReference type="NCBI Taxonomy" id="2065379"/>
    <lineage>
        <taxon>Bacteria</taxon>
        <taxon>Pseudomonadati</taxon>
        <taxon>Pseudomonadota</taxon>
        <taxon>Alphaproteobacteria</taxon>
        <taxon>Rhodobacterales</taxon>
        <taxon>Paracoccaceae</taxon>
        <taxon>Paracoccus</taxon>
    </lineage>
</organism>
<dbReference type="OrthoDB" id="9789836at2"/>
<name>A0A2K9MFA9_9RHOB</name>
<dbReference type="RefSeq" id="WP_101499677.1">
    <property type="nucleotide sequence ID" value="NZ_CP025583.1"/>
</dbReference>
<proteinExistence type="predicted"/>
<reference evidence="4" key="1">
    <citation type="submission" date="2017-12" db="EMBL/GenBank/DDBJ databases">
        <title>Genomic analysis of Paracoccus sp. CBA4604.</title>
        <authorList>
            <person name="Roh S.W."/>
            <person name="Kim J.Y."/>
            <person name="Kim J.S."/>
        </authorList>
    </citation>
    <scope>NUCLEOTIDE SEQUENCE [LARGE SCALE GENOMIC DNA]</scope>
    <source>
        <strain evidence="4">CBA4604</strain>
    </source>
</reference>
<feature type="domain" description="LpxI C-terminal" evidence="1">
    <location>
        <begin position="132"/>
        <end position="262"/>
    </location>
</feature>
<feature type="domain" description="LpxI N-terminal" evidence="2">
    <location>
        <begin position="4"/>
        <end position="124"/>
    </location>
</feature>
<evidence type="ECO:0000259" key="2">
    <source>
        <dbReference type="Pfam" id="PF17930"/>
    </source>
</evidence>
<sequence length="264" mass="27774">MSRTAIIAGQGALAPSIAARLDNPVIAALEGFSPPMPHQSFRLERLVPFFDWLTTQGVDRVTFAGAVRRPRLDPEAFDPRTASLVPRILAAMQTGDDAALREVVALFEEAGFTVAGTAEIAPELVPGPGILCGEPSAADIDDATRAAEIVEGLGHLDIGQGAVVAQGLCLAVETLPGTEAMLDFVALHRDQRPRLNGPRGVLWKAPKPGQDRRIDLPSIGPDTVGQVARAGLGGVAWQSGGVILLEAEETAEQARAAGVFLWSR</sequence>
<dbReference type="EMBL" id="CP025583">
    <property type="protein sequence ID" value="AUM74331.1"/>
    <property type="molecule type" value="Genomic_DNA"/>
</dbReference>
<gene>
    <name evidence="3" type="ORF">CYR75_08670</name>
</gene>
<evidence type="ECO:0000313" key="4">
    <source>
        <dbReference type="Proteomes" id="UP000234882"/>
    </source>
</evidence>
<dbReference type="KEGG" id="paru:CYR75_08670"/>
<dbReference type="InterPro" id="IPR043167">
    <property type="entry name" value="LpxI_C_sf"/>
</dbReference>
<evidence type="ECO:0000313" key="3">
    <source>
        <dbReference type="EMBL" id="AUM74331.1"/>
    </source>
</evidence>
<dbReference type="PANTHER" id="PTHR39962:SF1">
    <property type="entry name" value="LPXI FAMILY PROTEIN"/>
    <property type="match status" value="1"/>
</dbReference>
<dbReference type="Pfam" id="PF17930">
    <property type="entry name" value="LpxI_N"/>
    <property type="match status" value="1"/>
</dbReference>
<dbReference type="Pfam" id="PF06230">
    <property type="entry name" value="LpxI_C"/>
    <property type="match status" value="1"/>
</dbReference>
<protein>
    <submittedName>
        <fullName evidence="3">DUF1009 domain-containing protein</fullName>
    </submittedName>
</protein>
<dbReference type="InterPro" id="IPR010415">
    <property type="entry name" value="LpxI_C"/>
</dbReference>
<dbReference type="Proteomes" id="UP000234882">
    <property type="component" value="Chromosome"/>
</dbReference>
<keyword evidence="4" id="KW-1185">Reference proteome</keyword>
<dbReference type="PANTHER" id="PTHR39962">
    <property type="entry name" value="BLL4848 PROTEIN"/>
    <property type="match status" value="1"/>
</dbReference>
<evidence type="ECO:0000259" key="1">
    <source>
        <dbReference type="Pfam" id="PF06230"/>
    </source>
</evidence>
<dbReference type="Gene3D" id="3.40.50.20">
    <property type="match status" value="1"/>
</dbReference>
<accession>A0A2K9MFA9</accession>
<dbReference type="AlphaFoldDB" id="A0A2K9MFA9"/>